<evidence type="ECO:0000256" key="1">
    <source>
        <dbReference type="SAM" id="MobiDB-lite"/>
    </source>
</evidence>
<feature type="region of interest" description="Disordered" evidence="1">
    <location>
        <begin position="1"/>
        <end position="36"/>
    </location>
</feature>
<dbReference type="AlphaFoldDB" id="A0AAN6S0Z0"/>
<evidence type="ECO:0000313" key="3">
    <source>
        <dbReference type="Proteomes" id="UP001303473"/>
    </source>
</evidence>
<proteinExistence type="predicted"/>
<protein>
    <submittedName>
        <fullName evidence="2">Uncharacterized protein</fullName>
    </submittedName>
</protein>
<dbReference type="Proteomes" id="UP001303473">
    <property type="component" value="Unassembled WGS sequence"/>
</dbReference>
<gene>
    <name evidence="2" type="ORF">QBC46DRAFT_419368</name>
</gene>
<sequence length="630" mass="70285">MDPRRNHRSRVTGAGATPTSSTTSSSVPDKLVGADDDPLIPTSAAIDQVFHEGRATWTRFVRLAESLSPQAFPAGFGDPSIMLKDVPALPDKLPRRGCLIGRPLWYIPDPEHEDDARNQRLDLQYAQGVRQYFLLSFPNPIECRVSSRPPPSGSRPWTGQRALSLLTMCWSYILSVRLLELQGRNVVYSPHSLLPTTANAFRPKPCDVVVDFSGASPSRKLVRWLCAILSPKLGWSAGGGGFPPWAAFCSGEACFVVVSADGPAAFSPNEPPPNSAEATELLIELCGLYGLLGPGAGPRDKPSEIPPPTAAFLAALALPFYRDVKLIPQFPVPSLGRCSMDSATTELPRIRQYAADLRYYMTLSIHSRSVGSVIWSIFWQPHIESNLVSPWPILESGNLEQLAKVFAFRRPRVASWWLGIFLLGDATMLDRIARYLETLEERWGFGSMATPNPAVAAWTGSPQSLLDDESAHPYKDSEELVSRTDLLRHRYNFSLQDDASINSPWRPFGYIAKELIELDLWPWLERGHVRKYVHWVWWIKKGKHTLPSAQLGFRRDTGKFAADVPDRLDKVPVNHPTGHDNDIKLEPSKKSTLRMIHFCMEDVSGDRDMSILAIPGVTAHPWLKYWRGLE</sequence>
<evidence type="ECO:0000313" key="2">
    <source>
        <dbReference type="EMBL" id="KAK3936439.1"/>
    </source>
</evidence>
<organism evidence="2 3">
    <name type="scientific">Diplogelasinospora grovesii</name>
    <dbReference type="NCBI Taxonomy" id="303347"/>
    <lineage>
        <taxon>Eukaryota</taxon>
        <taxon>Fungi</taxon>
        <taxon>Dikarya</taxon>
        <taxon>Ascomycota</taxon>
        <taxon>Pezizomycotina</taxon>
        <taxon>Sordariomycetes</taxon>
        <taxon>Sordariomycetidae</taxon>
        <taxon>Sordariales</taxon>
        <taxon>Diplogelasinosporaceae</taxon>
        <taxon>Diplogelasinospora</taxon>
    </lineage>
</organism>
<feature type="compositionally biased region" description="Low complexity" evidence="1">
    <location>
        <begin position="11"/>
        <end position="28"/>
    </location>
</feature>
<feature type="compositionally biased region" description="Basic residues" evidence="1">
    <location>
        <begin position="1"/>
        <end position="10"/>
    </location>
</feature>
<dbReference type="EMBL" id="MU853884">
    <property type="protein sequence ID" value="KAK3936439.1"/>
    <property type="molecule type" value="Genomic_DNA"/>
</dbReference>
<comment type="caution">
    <text evidence="2">The sequence shown here is derived from an EMBL/GenBank/DDBJ whole genome shotgun (WGS) entry which is preliminary data.</text>
</comment>
<accession>A0AAN6S0Z0</accession>
<name>A0AAN6S0Z0_9PEZI</name>
<reference evidence="3" key="1">
    <citation type="journal article" date="2023" name="Mol. Phylogenet. Evol.">
        <title>Genome-scale phylogeny and comparative genomics of the fungal order Sordariales.</title>
        <authorList>
            <person name="Hensen N."/>
            <person name="Bonometti L."/>
            <person name="Westerberg I."/>
            <person name="Brannstrom I.O."/>
            <person name="Guillou S."/>
            <person name="Cros-Aarteil S."/>
            <person name="Calhoun S."/>
            <person name="Haridas S."/>
            <person name="Kuo A."/>
            <person name="Mondo S."/>
            <person name="Pangilinan J."/>
            <person name="Riley R."/>
            <person name="LaButti K."/>
            <person name="Andreopoulos B."/>
            <person name="Lipzen A."/>
            <person name="Chen C."/>
            <person name="Yan M."/>
            <person name="Daum C."/>
            <person name="Ng V."/>
            <person name="Clum A."/>
            <person name="Steindorff A."/>
            <person name="Ohm R.A."/>
            <person name="Martin F."/>
            <person name="Silar P."/>
            <person name="Natvig D.O."/>
            <person name="Lalanne C."/>
            <person name="Gautier V."/>
            <person name="Ament-Velasquez S.L."/>
            <person name="Kruys A."/>
            <person name="Hutchinson M.I."/>
            <person name="Powell A.J."/>
            <person name="Barry K."/>
            <person name="Miller A.N."/>
            <person name="Grigoriev I.V."/>
            <person name="Debuchy R."/>
            <person name="Gladieux P."/>
            <person name="Hiltunen Thoren M."/>
            <person name="Johannesson H."/>
        </authorList>
    </citation>
    <scope>NUCLEOTIDE SEQUENCE [LARGE SCALE GENOMIC DNA]</scope>
    <source>
        <strain evidence="3">CBS 340.73</strain>
    </source>
</reference>
<keyword evidence="3" id="KW-1185">Reference proteome</keyword>